<gene>
    <name evidence="1" type="ORF">HPB50_013183</name>
</gene>
<accession>A0ACB7S6L6</accession>
<name>A0ACB7S6L6_HYAAI</name>
<evidence type="ECO:0000313" key="1">
    <source>
        <dbReference type="EMBL" id="KAH6930398.1"/>
    </source>
</evidence>
<dbReference type="EMBL" id="CM023485">
    <property type="protein sequence ID" value="KAH6930398.1"/>
    <property type="molecule type" value="Genomic_DNA"/>
</dbReference>
<protein>
    <submittedName>
        <fullName evidence="1">Uncharacterized protein</fullName>
    </submittedName>
</protein>
<organism evidence="1 2">
    <name type="scientific">Hyalomma asiaticum</name>
    <name type="common">Tick</name>
    <dbReference type="NCBI Taxonomy" id="266040"/>
    <lineage>
        <taxon>Eukaryota</taxon>
        <taxon>Metazoa</taxon>
        <taxon>Ecdysozoa</taxon>
        <taxon>Arthropoda</taxon>
        <taxon>Chelicerata</taxon>
        <taxon>Arachnida</taxon>
        <taxon>Acari</taxon>
        <taxon>Parasitiformes</taxon>
        <taxon>Ixodida</taxon>
        <taxon>Ixodoidea</taxon>
        <taxon>Ixodidae</taxon>
        <taxon>Hyalomminae</taxon>
        <taxon>Hyalomma</taxon>
    </lineage>
</organism>
<reference evidence="1" key="1">
    <citation type="submission" date="2020-05" db="EMBL/GenBank/DDBJ databases">
        <title>Large-scale comparative analyses of tick genomes elucidate their genetic diversity and vector capacities.</title>
        <authorList>
            <person name="Jia N."/>
            <person name="Wang J."/>
            <person name="Shi W."/>
            <person name="Du L."/>
            <person name="Sun Y."/>
            <person name="Zhan W."/>
            <person name="Jiang J."/>
            <person name="Wang Q."/>
            <person name="Zhang B."/>
            <person name="Ji P."/>
            <person name="Sakyi L.B."/>
            <person name="Cui X."/>
            <person name="Yuan T."/>
            <person name="Jiang B."/>
            <person name="Yang W."/>
            <person name="Lam T.T.-Y."/>
            <person name="Chang Q."/>
            <person name="Ding S."/>
            <person name="Wang X."/>
            <person name="Zhu J."/>
            <person name="Ruan X."/>
            <person name="Zhao L."/>
            <person name="Wei J."/>
            <person name="Que T."/>
            <person name="Du C."/>
            <person name="Cheng J."/>
            <person name="Dai P."/>
            <person name="Han X."/>
            <person name="Huang E."/>
            <person name="Gao Y."/>
            <person name="Liu J."/>
            <person name="Shao H."/>
            <person name="Ye R."/>
            <person name="Li L."/>
            <person name="Wei W."/>
            <person name="Wang X."/>
            <person name="Wang C."/>
            <person name="Yang T."/>
            <person name="Huo Q."/>
            <person name="Li W."/>
            <person name="Guo W."/>
            <person name="Chen H."/>
            <person name="Zhou L."/>
            <person name="Ni X."/>
            <person name="Tian J."/>
            <person name="Zhou Y."/>
            <person name="Sheng Y."/>
            <person name="Liu T."/>
            <person name="Pan Y."/>
            <person name="Xia L."/>
            <person name="Li J."/>
            <person name="Zhao F."/>
            <person name="Cao W."/>
        </authorList>
    </citation>
    <scope>NUCLEOTIDE SEQUENCE</scope>
    <source>
        <strain evidence="1">Hyas-2018</strain>
    </source>
</reference>
<sequence length="916" mass="101495">MTTIRSHVQACRWCFEVGVGQVTAFVFALRHLRRSSFEKTALFSKVVDTWANSLDTLDVTAELVDAYIADTECPDVDMLVRCAGPRFSDFMIMQCSYAYLHLTPKTWPDVGFWELICALVMYQLHRPGISPMVIYNVNKSDSTRRNMTPNERCGVTAVVVSSFFVSHLISLRSRALNDFVLHYEPLSYEPISVGIRRWKRSSAPHQAAHSVELAFRSHKREFRLRLERDRSAFTEDFTIETRRGPVSNNLEHLYSGYVLGEPDSRVVGSIIGGVFSGRISLPREGDEFYVERAGHFFKDSVPPFHSLIYSARDVSFAGGRCGLHGATKDSVDRIRRHAVRRPSAATNDSNSRSRNVSKSTPRRGGRPQPLSPVRKTYVQRVCNLEIAVDHTLFEAVSSWQGGEQDKILRARQELTGMVAKHVKAVSEIFGGTNFNGLTGIEFVVQRLVINDTSDCDGAAKLTNPFCQDSLDAPHALHELSKINHDGFCASYLWTHRDFPGGTLGLAYMAEPDGFSGGICEQFQSGGGVVVDTGTTGYVGRLSLNTGVVTFLNKNMRVPQRVSEITFAHELGHNFGAPHDEPPDCVPDGSGGNYIMFASATRGNKPNNRRFSVCSVRNISAVLMQMFSNRGSRPNCLQEPQGPFCGNAIREMNEECDCGYEREDCGADVCCYAREHGEINRKSCTLKPGAVCSPSNGACCSTRCRFHNTSTACRPEDDCTFEAYCTGTSGECPASEWKPDGTLCNHATQLCDAGECSQSVCRLYNLVDCYLTGSYLSMEDMCLIACKENVPGSECKEACSFERMRDFCGRRMQPGAPCHDLQGYCDVFQKCRLIDAEGLLSRLKRLVFGGKGMGSALLRYWYLTLVAVVFGGAATVVFVRVCAVHTPSTNPHLPPERSIMSSARHPVALFKDMTRFA</sequence>
<dbReference type="Proteomes" id="UP000821845">
    <property type="component" value="Chromosome 5"/>
</dbReference>
<keyword evidence="2" id="KW-1185">Reference proteome</keyword>
<comment type="caution">
    <text evidence="1">The sequence shown here is derived from an EMBL/GenBank/DDBJ whole genome shotgun (WGS) entry which is preliminary data.</text>
</comment>
<proteinExistence type="predicted"/>
<evidence type="ECO:0000313" key="2">
    <source>
        <dbReference type="Proteomes" id="UP000821845"/>
    </source>
</evidence>